<dbReference type="OrthoDB" id="3992151at2"/>
<dbReference type="InterPro" id="IPR029062">
    <property type="entry name" value="Class_I_gatase-like"/>
</dbReference>
<dbReference type="PANTHER" id="PTHR43130:SF3">
    <property type="entry name" value="HTH-TYPE TRANSCRIPTIONAL REGULATOR RV1931C"/>
    <property type="match status" value="1"/>
</dbReference>
<dbReference type="Pfam" id="PF12833">
    <property type="entry name" value="HTH_18"/>
    <property type="match status" value="1"/>
</dbReference>
<dbReference type="CDD" id="cd03137">
    <property type="entry name" value="GATase1_AraC_1"/>
    <property type="match status" value="1"/>
</dbReference>
<gene>
    <name evidence="5" type="ORF">SAMN05216561_11210</name>
</gene>
<keyword evidence="1" id="KW-0805">Transcription regulation</keyword>
<dbReference type="InterPro" id="IPR018060">
    <property type="entry name" value="HTH_AraC"/>
</dbReference>
<dbReference type="EMBL" id="FOQG01000012">
    <property type="protein sequence ID" value="SFI70642.1"/>
    <property type="molecule type" value="Genomic_DNA"/>
</dbReference>
<protein>
    <submittedName>
        <fullName evidence="5">Transcriptional regulator GlxA family, contains an amidase domain and an AraC-type DNA-binding HTH domain</fullName>
    </submittedName>
</protein>
<dbReference type="InterPro" id="IPR052158">
    <property type="entry name" value="INH-QAR"/>
</dbReference>
<reference evidence="5 6" key="1">
    <citation type="submission" date="2016-10" db="EMBL/GenBank/DDBJ databases">
        <authorList>
            <person name="de Groot N.N."/>
        </authorList>
    </citation>
    <scope>NUCLEOTIDE SEQUENCE [LARGE SCALE GENOMIC DNA]</scope>
    <source>
        <strain evidence="5 6">CGMCC 1.11156</strain>
    </source>
</reference>
<dbReference type="GO" id="GO:0043565">
    <property type="term" value="F:sequence-specific DNA binding"/>
    <property type="evidence" value="ECO:0007669"/>
    <property type="project" value="InterPro"/>
</dbReference>
<dbReference type="SUPFAM" id="SSF52317">
    <property type="entry name" value="Class I glutamine amidotransferase-like"/>
    <property type="match status" value="1"/>
</dbReference>
<dbReference type="PANTHER" id="PTHR43130">
    <property type="entry name" value="ARAC-FAMILY TRANSCRIPTIONAL REGULATOR"/>
    <property type="match status" value="1"/>
</dbReference>
<keyword evidence="2" id="KW-0804">Transcription</keyword>
<evidence type="ECO:0000256" key="1">
    <source>
        <dbReference type="ARBA" id="ARBA00023015"/>
    </source>
</evidence>
<dbReference type="GO" id="GO:0003700">
    <property type="term" value="F:DNA-binding transcription factor activity"/>
    <property type="evidence" value="ECO:0007669"/>
    <property type="project" value="InterPro"/>
</dbReference>
<dbReference type="STRING" id="1005945.SAMN05216561_11210"/>
<evidence type="ECO:0000259" key="4">
    <source>
        <dbReference type="PROSITE" id="PS01124"/>
    </source>
</evidence>
<name>A0A1I3KDT1_9ACTN</name>
<evidence type="ECO:0000313" key="6">
    <source>
        <dbReference type="Proteomes" id="UP000198649"/>
    </source>
</evidence>
<proteinExistence type="predicted"/>
<feature type="domain" description="HTH araC/xylS-type" evidence="4">
    <location>
        <begin position="217"/>
        <end position="315"/>
    </location>
</feature>
<dbReference type="Pfam" id="PF01965">
    <property type="entry name" value="DJ-1_PfpI"/>
    <property type="match status" value="1"/>
</dbReference>
<dbReference type="SMART" id="SM00342">
    <property type="entry name" value="HTH_ARAC"/>
    <property type="match status" value="1"/>
</dbReference>
<dbReference type="Proteomes" id="UP000198649">
    <property type="component" value="Unassembled WGS sequence"/>
</dbReference>
<sequence>MSRPRVVIVTFDEAQILDVTGPLEVFASVTRFFPSAGYRTDVVTTTGGPVLASCGLQFTATSIAEVDAPIDTLVVAGGAEMKAAAADDELLEHVRRLAADARRVTSVCSGAFVLAAAGLLHGRRVTTHWAECGRLQEIYADVIVEPDSIYVQDGNVWTSAGVTAGIDLALALVADDHGQQVAARVARHLVVYLQRSGGQAQFSALLTAQGADTQPVRDLLSWLRDHLEDDLSVPALARQINLSERHFSRVFKAELGITAADHVETMRLESACRLLETTGSSIEQIARTCGFGTPETMNRTFRRRLNTTPGEHREHFRPPDASTLETRF</sequence>
<dbReference type="PROSITE" id="PS01124">
    <property type="entry name" value="HTH_ARAC_FAMILY_2"/>
    <property type="match status" value="1"/>
</dbReference>
<accession>A0A1I3KDT1</accession>
<feature type="region of interest" description="Disordered" evidence="3">
    <location>
        <begin position="308"/>
        <end position="328"/>
    </location>
</feature>
<evidence type="ECO:0000256" key="3">
    <source>
        <dbReference type="SAM" id="MobiDB-lite"/>
    </source>
</evidence>
<dbReference type="InterPro" id="IPR002818">
    <property type="entry name" value="DJ-1/PfpI"/>
</dbReference>
<keyword evidence="5" id="KW-0238">DNA-binding</keyword>
<dbReference type="SUPFAM" id="SSF46689">
    <property type="entry name" value="Homeodomain-like"/>
    <property type="match status" value="2"/>
</dbReference>
<evidence type="ECO:0000313" key="5">
    <source>
        <dbReference type="EMBL" id="SFI70642.1"/>
    </source>
</evidence>
<dbReference type="AlphaFoldDB" id="A0A1I3KDT1"/>
<keyword evidence="6" id="KW-1185">Reference proteome</keyword>
<organism evidence="5 6">
    <name type="scientific">Nocardioides psychrotolerans</name>
    <dbReference type="NCBI Taxonomy" id="1005945"/>
    <lineage>
        <taxon>Bacteria</taxon>
        <taxon>Bacillati</taxon>
        <taxon>Actinomycetota</taxon>
        <taxon>Actinomycetes</taxon>
        <taxon>Propionibacteriales</taxon>
        <taxon>Nocardioidaceae</taxon>
        <taxon>Nocardioides</taxon>
    </lineage>
</organism>
<dbReference type="InterPro" id="IPR009057">
    <property type="entry name" value="Homeodomain-like_sf"/>
</dbReference>
<dbReference type="Gene3D" id="1.10.10.60">
    <property type="entry name" value="Homeodomain-like"/>
    <property type="match status" value="1"/>
</dbReference>
<evidence type="ECO:0000256" key="2">
    <source>
        <dbReference type="ARBA" id="ARBA00023163"/>
    </source>
</evidence>
<dbReference type="Gene3D" id="3.40.50.880">
    <property type="match status" value="1"/>
</dbReference>